<name>A0A512IF30_9MICC</name>
<feature type="compositionally biased region" description="Polar residues" evidence="1">
    <location>
        <begin position="91"/>
        <end position="100"/>
    </location>
</feature>
<keyword evidence="3" id="KW-1185">Reference proteome</keyword>
<evidence type="ECO:0000313" key="2">
    <source>
        <dbReference type="EMBL" id="GEO96313.1"/>
    </source>
</evidence>
<dbReference type="Proteomes" id="UP000321103">
    <property type="component" value="Unassembled WGS sequence"/>
</dbReference>
<feature type="compositionally biased region" description="Basic and acidic residues" evidence="1">
    <location>
        <begin position="78"/>
        <end position="89"/>
    </location>
</feature>
<reference evidence="2 3" key="1">
    <citation type="submission" date="2019-07" db="EMBL/GenBank/DDBJ databases">
        <title>Whole genome shotgun sequence of Kocuria turfanensis NBRC 107627.</title>
        <authorList>
            <person name="Hosoyama A."/>
            <person name="Uohara A."/>
            <person name="Ohji S."/>
            <person name="Ichikawa N."/>
        </authorList>
    </citation>
    <scope>NUCLEOTIDE SEQUENCE [LARGE SCALE GENOMIC DNA]</scope>
    <source>
        <strain evidence="2 3">NBRC 107627</strain>
    </source>
</reference>
<comment type="caution">
    <text evidence="2">The sequence shown here is derived from an EMBL/GenBank/DDBJ whole genome shotgun (WGS) entry which is preliminary data.</text>
</comment>
<accession>A0A512IF30</accession>
<dbReference type="EMBL" id="BJZS01000081">
    <property type="protein sequence ID" value="GEO96313.1"/>
    <property type="molecule type" value="Genomic_DNA"/>
</dbReference>
<gene>
    <name evidence="2" type="ORF">KTU01_24360</name>
</gene>
<protein>
    <submittedName>
        <fullName evidence="2">Uncharacterized protein</fullName>
    </submittedName>
</protein>
<sequence>MSTITSASGDAMVKKKQATARDGEQPHRILDRLNAIAMRVYGPGDRLAQSQEGQHMSEAAERWYQEVQEHFYVEKDQHGNEYLYHRDDSGEGTNTGSARN</sequence>
<feature type="region of interest" description="Disordered" evidence="1">
    <location>
        <begin position="1"/>
        <end position="27"/>
    </location>
</feature>
<organism evidence="2 3">
    <name type="scientific">Kocuria turfanensis</name>
    <dbReference type="NCBI Taxonomy" id="388357"/>
    <lineage>
        <taxon>Bacteria</taxon>
        <taxon>Bacillati</taxon>
        <taxon>Actinomycetota</taxon>
        <taxon>Actinomycetes</taxon>
        <taxon>Micrococcales</taxon>
        <taxon>Micrococcaceae</taxon>
        <taxon>Kocuria</taxon>
    </lineage>
</organism>
<evidence type="ECO:0000313" key="3">
    <source>
        <dbReference type="Proteomes" id="UP000321103"/>
    </source>
</evidence>
<dbReference type="RefSeq" id="WP_232319358.1">
    <property type="nucleotide sequence ID" value="NZ_BJZS01000081.1"/>
</dbReference>
<dbReference type="AlphaFoldDB" id="A0A512IF30"/>
<proteinExistence type="predicted"/>
<evidence type="ECO:0000256" key="1">
    <source>
        <dbReference type="SAM" id="MobiDB-lite"/>
    </source>
</evidence>
<feature type="region of interest" description="Disordered" evidence="1">
    <location>
        <begin position="78"/>
        <end position="100"/>
    </location>
</feature>